<evidence type="ECO:0000313" key="3">
    <source>
        <dbReference type="Proteomes" id="UP001553161"/>
    </source>
</evidence>
<dbReference type="Proteomes" id="UP001553161">
    <property type="component" value="Unassembled WGS sequence"/>
</dbReference>
<protein>
    <submittedName>
        <fullName evidence="2">DUF599 domain-containing protein</fullName>
    </submittedName>
</protein>
<feature type="transmembrane region" description="Helical" evidence="1">
    <location>
        <begin position="76"/>
        <end position="94"/>
    </location>
</feature>
<dbReference type="PANTHER" id="PTHR31168">
    <property type="entry name" value="OS02G0292800 PROTEIN"/>
    <property type="match status" value="1"/>
</dbReference>
<sequence>MIPAQLGLLNWLDAVALLLLLVAWQGVGVLIEHPPRRFPSVSVLMTRYRRIWMSHVITREPRVFDSMIVGSLRQGTAFFASTAMIALGGGLALVGNIERLTTLASELSLAESSKVVLEMKLILILLLVVNAFLKFVWANRIFGYCAVMLGTIPNEVDDPVGPHRCQQAAELNITAAKAFNRGLRSIYFAMGALAWLVGALPLILTTLLTVAVVLRREFGSQTRDVLLQGIDD</sequence>
<keyword evidence="1" id="KW-1133">Transmembrane helix</keyword>
<feature type="transmembrane region" description="Helical" evidence="1">
    <location>
        <begin position="12"/>
        <end position="31"/>
    </location>
</feature>
<dbReference type="InterPro" id="IPR006747">
    <property type="entry name" value="DUF599"/>
</dbReference>
<dbReference type="Pfam" id="PF04654">
    <property type="entry name" value="DUF599"/>
    <property type="match status" value="1"/>
</dbReference>
<evidence type="ECO:0000313" key="2">
    <source>
        <dbReference type="EMBL" id="MEV8465863.1"/>
    </source>
</evidence>
<keyword evidence="1" id="KW-0812">Transmembrane</keyword>
<feature type="transmembrane region" description="Helical" evidence="1">
    <location>
        <begin position="115"/>
        <end position="133"/>
    </location>
</feature>
<keyword evidence="1" id="KW-0472">Membrane</keyword>
<evidence type="ECO:0000256" key="1">
    <source>
        <dbReference type="SAM" id="Phobius"/>
    </source>
</evidence>
<reference evidence="2 3" key="1">
    <citation type="submission" date="2024-07" db="EMBL/GenBank/DDBJ databases">
        <authorList>
            <person name="Kang M."/>
        </authorList>
    </citation>
    <scope>NUCLEOTIDE SEQUENCE [LARGE SCALE GENOMIC DNA]</scope>
    <source>
        <strain evidence="2 3">DFM31</strain>
    </source>
</reference>
<name>A0ABV3L300_9RHOB</name>
<dbReference type="EMBL" id="JBFBVU010000003">
    <property type="protein sequence ID" value="MEV8465863.1"/>
    <property type="molecule type" value="Genomic_DNA"/>
</dbReference>
<gene>
    <name evidence="2" type="ORF">AB0T83_03595</name>
</gene>
<proteinExistence type="predicted"/>
<feature type="transmembrane region" description="Helical" evidence="1">
    <location>
        <begin position="186"/>
        <end position="214"/>
    </location>
</feature>
<keyword evidence="3" id="KW-1185">Reference proteome</keyword>
<accession>A0ABV3L300</accession>
<dbReference type="PANTHER" id="PTHR31168:SF21">
    <property type="entry name" value="EMB|CAB89385.1"/>
    <property type="match status" value="1"/>
</dbReference>
<organism evidence="2 3">
    <name type="scientific">Meridianimarinicoccus marinus</name>
    <dbReference type="NCBI Taxonomy" id="3231483"/>
    <lineage>
        <taxon>Bacteria</taxon>
        <taxon>Pseudomonadati</taxon>
        <taxon>Pseudomonadota</taxon>
        <taxon>Alphaproteobacteria</taxon>
        <taxon>Rhodobacterales</taxon>
        <taxon>Paracoccaceae</taxon>
        <taxon>Meridianimarinicoccus</taxon>
    </lineage>
</organism>
<comment type="caution">
    <text evidence="2">The sequence shown here is derived from an EMBL/GenBank/DDBJ whole genome shotgun (WGS) entry which is preliminary data.</text>
</comment>